<keyword evidence="3" id="KW-1185">Reference proteome</keyword>
<dbReference type="EMBL" id="JAVHNR010000005">
    <property type="protein sequence ID" value="KAK6343180.1"/>
    <property type="molecule type" value="Genomic_DNA"/>
</dbReference>
<feature type="signal peptide" evidence="1">
    <location>
        <begin position="1"/>
        <end position="18"/>
    </location>
</feature>
<reference evidence="2 3" key="1">
    <citation type="submission" date="2019-10" db="EMBL/GenBank/DDBJ databases">
        <authorList>
            <person name="Palmer J.M."/>
        </authorList>
    </citation>
    <scope>NUCLEOTIDE SEQUENCE [LARGE SCALE GENOMIC DNA]</scope>
    <source>
        <strain evidence="2 3">TWF718</strain>
    </source>
</reference>
<evidence type="ECO:0000313" key="2">
    <source>
        <dbReference type="EMBL" id="KAK6343180.1"/>
    </source>
</evidence>
<proteinExistence type="predicted"/>
<organism evidence="2 3">
    <name type="scientific">Orbilia javanica</name>
    <dbReference type="NCBI Taxonomy" id="47235"/>
    <lineage>
        <taxon>Eukaryota</taxon>
        <taxon>Fungi</taxon>
        <taxon>Dikarya</taxon>
        <taxon>Ascomycota</taxon>
        <taxon>Pezizomycotina</taxon>
        <taxon>Orbiliomycetes</taxon>
        <taxon>Orbiliales</taxon>
        <taxon>Orbiliaceae</taxon>
        <taxon>Orbilia</taxon>
    </lineage>
</organism>
<feature type="chain" id="PRO_5043047210" evidence="1">
    <location>
        <begin position="19"/>
        <end position="251"/>
    </location>
</feature>
<evidence type="ECO:0000256" key="1">
    <source>
        <dbReference type="SAM" id="SignalP"/>
    </source>
</evidence>
<protein>
    <submittedName>
        <fullName evidence="2">Uncharacterized protein</fullName>
    </submittedName>
</protein>
<sequence length="251" mass="24956">MTFAFITTTLFLAAVVTAQSPIPCNVVLESFSDCGGSTLHENSPRSEFESFNNCFCLDASYPVVAQECLNQLNPNDPFGRSTGSAIQQTEVFCANVAQLLANGGGGGGGSSPTSASPPSGTVDPAAAACLPLDGALVACSVTALPALTAQNVANCLCGANVENGLAACFNYLSTAEPAVASGLSPLKEGYCEAYATGASTPTPTQGGSGETTNTVATGTGAAAATSSGAASTIKPFAASFFSVFGIFAMLL</sequence>
<keyword evidence="1" id="KW-0732">Signal</keyword>
<evidence type="ECO:0000313" key="3">
    <source>
        <dbReference type="Proteomes" id="UP001313282"/>
    </source>
</evidence>
<dbReference type="AlphaFoldDB" id="A0AAN8RHS3"/>
<comment type="caution">
    <text evidence="2">The sequence shown here is derived from an EMBL/GenBank/DDBJ whole genome shotgun (WGS) entry which is preliminary data.</text>
</comment>
<accession>A0AAN8RHS3</accession>
<gene>
    <name evidence="2" type="ORF">TWF718_008552</name>
</gene>
<name>A0AAN8RHS3_9PEZI</name>
<dbReference type="Proteomes" id="UP001313282">
    <property type="component" value="Unassembled WGS sequence"/>
</dbReference>